<dbReference type="SFLD" id="SFLDS00001">
    <property type="entry name" value="Enolase"/>
    <property type="match status" value="1"/>
</dbReference>
<dbReference type="CDD" id="cd03316">
    <property type="entry name" value="MR_like"/>
    <property type="match status" value="1"/>
</dbReference>
<evidence type="ECO:0000256" key="1">
    <source>
        <dbReference type="ARBA" id="ARBA00023239"/>
    </source>
</evidence>
<protein>
    <recommendedName>
        <fullName evidence="3">Mandelate racemase/muconate lactonizing enzyme C-terminal domain-containing protein</fullName>
    </recommendedName>
</protein>
<proteinExistence type="predicted"/>
<evidence type="ECO:0000259" key="3">
    <source>
        <dbReference type="SMART" id="SM00922"/>
    </source>
</evidence>
<evidence type="ECO:0000313" key="4">
    <source>
        <dbReference type="EMBL" id="PWS38846.1"/>
    </source>
</evidence>
<feature type="region of interest" description="Disordered" evidence="2">
    <location>
        <begin position="1"/>
        <end position="25"/>
    </location>
</feature>
<dbReference type="InterPro" id="IPR029065">
    <property type="entry name" value="Enolase_C-like"/>
</dbReference>
<dbReference type="SUPFAM" id="SSF54826">
    <property type="entry name" value="Enolase N-terminal domain-like"/>
    <property type="match status" value="1"/>
</dbReference>
<dbReference type="PANTHER" id="PTHR48080">
    <property type="entry name" value="D-GALACTONATE DEHYDRATASE-RELATED"/>
    <property type="match status" value="1"/>
</dbReference>
<evidence type="ECO:0000256" key="2">
    <source>
        <dbReference type="SAM" id="MobiDB-lite"/>
    </source>
</evidence>
<dbReference type="Gene3D" id="3.20.20.120">
    <property type="entry name" value="Enolase-like C-terminal domain"/>
    <property type="match status" value="1"/>
</dbReference>
<feature type="domain" description="Mandelate racemase/muconate lactonizing enzyme C-terminal" evidence="3">
    <location>
        <begin position="160"/>
        <end position="270"/>
    </location>
</feature>
<dbReference type="SUPFAM" id="SSF51604">
    <property type="entry name" value="Enolase C-terminal domain-like"/>
    <property type="match status" value="1"/>
</dbReference>
<dbReference type="InterPro" id="IPR029017">
    <property type="entry name" value="Enolase-like_N"/>
</dbReference>
<dbReference type="SMART" id="SM00922">
    <property type="entry name" value="MR_MLE"/>
    <property type="match status" value="1"/>
</dbReference>
<comment type="caution">
    <text evidence="4">The sequence shown here is derived from an EMBL/GenBank/DDBJ whole genome shotgun (WGS) entry which is preliminary data.</text>
</comment>
<dbReference type="SFLD" id="SFLDG00179">
    <property type="entry name" value="mandelate_racemase"/>
    <property type="match status" value="1"/>
</dbReference>
<dbReference type="Proteomes" id="UP000245765">
    <property type="component" value="Unassembled WGS sequence"/>
</dbReference>
<organism evidence="4 5">
    <name type="scientific">Falsiroseomonas bella</name>
    <dbReference type="NCBI Taxonomy" id="2184016"/>
    <lineage>
        <taxon>Bacteria</taxon>
        <taxon>Pseudomonadati</taxon>
        <taxon>Pseudomonadota</taxon>
        <taxon>Alphaproteobacteria</taxon>
        <taxon>Acetobacterales</taxon>
        <taxon>Roseomonadaceae</taxon>
        <taxon>Falsiroseomonas</taxon>
    </lineage>
</organism>
<dbReference type="InterPro" id="IPR013341">
    <property type="entry name" value="Mandelate_racemase_N_dom"/>
</dbReference>
<keyword evidence="5" id="KW-1185">Reference proteome</keyword>
<feature type="compositionally biased region" description="Low complexity" evidence="2">
    <location>
        <begin position="15"/>
        <end position="25"/>
    </location>
</feature>
<name>A0A317FMK5_9PROT</name>
<dbReference type="Pfam" id="PF02746">
    <property type="entry name" value="MR_MLE_N"/>
    <property type="match status" value="1"/>
</dbReference>
<dbReference type="InterPro" id="IPR036849">
    <property type="entry name" value="Enolase-like_C_sf"/>
</dbReference>
<dbReference type="Pfam" id="PF13378">
    <property type="entry name" value="MR_MLE_C"/>
    <property type="match status" value="1"/>
</dbReference>
<dbReference type="Gene3D" id="3.30.390.10">
    <property type="entry name" value="Enolase-like, N-terminal domain"/>
    <property type="match status" value="1"/>
</dbReference>
<dbReference type="InterPro" id="IPR013342">
    <property type="entry name" value="Mandelate_racemase_C"/>
</dbReference>
<accession>A0A317FMK5</accession>
<dbReference type="EMBL" id="QGNA01000001">
    <property type="protein sequence ID" value="PWS38846.1"/>
    <property type="molecule type" value="Genomic_DNA"/>
</dbReference>
<keyword evidence="1" id="KW-0456">Lyase</keyword>
<sequence>MCSPRACGATSRNGASWRSAPTSRSSSSTVSRIARLAFRGINVTPKTNWAFLEVTTEDGLTGLGECTLANNEPLLEAEAARLAANVAGEDARQRNRLARLIPHAPGGLVAATVLSAFEQALCDLAAQRAGQPLHLFLGGALRDPVRLYANINRGANPRSPDGFAAAARRAVEQGFGAVKLAPFEPLVWEDGFSETNRAAYAEGLARIAAVRAAVGPGVEVMVDAHWRFSPGGAAGLVRDVAEFRLFWLECPVAEANRAEIRRLRGMANDRGMRLAGAESLAGLAAYRPVIEAGCYDVLMPDAKHAGGIEEIRRIAALAQTAGVEIGPHNPTGPVCHAHSVHLCSVIPNFLLLEVQFGETEAFFDMVEGESLRFVQGAAPLPQAPGLGIRLGPGPHAPWKRMDRPWLDPRLG</sequence>
<evidence type="ECO:0000313" key="5">
    <source>
        <dbReference type="Proteomes" id="UP000245765"/>
    </source>
</evidence>
<reference evidence="5" key="1">
    <citation type="submission" date="2018-05" db="EMBL/GenBank/DDBJ databases">
        <authorList>
            <person name="Du Z."/>
            <person name="Wang X."/>
        </authorList>
    </citation>
    <scope>NUCLEOTIDE SEQUENCE [LARGE SCALE GENOMIC DNA]</scope>
    <source>
        <strain evidence="5">CQN31</strain>
    </source>
</reference>
<dbReference type="PANTHER" id="PTHR48080:SF2">
    <property type="entry name" value="D-GALACTONATE DEHYDRATASE"/>
    <property type="match status" value="1"/>
</dbReference>
<dbReference type="InterPro" id="IPR034593">
    <property type="entry name" value="DgoD-like"/>
</dbReference>
<gene>
    <name evidence="4" type="ORF">DFH01_06240</name>
</gene>
<dbReference type="GO" id="GO:0016829">
    <property type="term" value="F:lyase activity"/>
    <property type="evidence" value="ECO:0007669"/>
    <property type="project" value="UniProtKB-KW"/>
</dbReference>
<dbReference type="AlphaFoldDB" id="A0A317FMK5"/>